<feature type="transmembrane region" description="Helical" evidence="1">
    <location>
        <begin position="7"/>
        <end position="26"/>
    </location>
</feature>
<feature type="transmembrane region" description="Helical" evidence="1">
    <location>
        <begin position="107"/>
        <end position="131"/>
    </location>
</feature>
<proteinExistence type="predicted"/>
<protein>
    <recommendedName>
        <fullName evidence="2">Signal transduction histidine kinase internal region domain-containing protein</fullName>
    </recommendedName>
</protein>
<feature type="transmembrane region" description="Helical" evidence="1">
    <location>
        <begin position="75"/>
        <end position="95"/>
    </location>
</feature>
<feature type="domain" description="Signal transduction histidine kinase internal region" evidence="2">
    <location>
        <begin position="153"/>
        <end position="230"/>
    </location>
</feature>
<dbReference type="InterPro" id="IPR010559">
    <property type="entry name" value="Sig_transdc_His_kin_internal"/>
</dbReference>
<evidence type="ECO:0000313" key="3">
    <source>
        <dbReference type="EMBL" id="KFF21116.1"/>
    </source>
</evidence>
<dbReference type="Proteomes" id="UP000028709">
    <property type="component" value="Unassembled WGS sequence"/>
</dbReference>
<dbReference type="InterPro" id="IPR036890">
    <property type="entry name" value="HATPase_C_sf"/>
</dbReference>
<dbReference type="OrthoDB" id="9809908at2"/>
<dbReference type="STRING" id="558152.IQ37_15560"/>
<dbReference type="InterPro" id="IPR050640">
    <property type="entry name" value="Bact_2-comp_sensor_kinase"/>
</dbReference>
<dbReference type="PANTHER" id="PTHR34220">
    <property type="entry name" value="SENSOR HISTIDINE KINASE YPDA"/>
    <property type="match status" value="1"/>
</dbReference>
<gene>
    <name evidence="3" type="ORF">IQ37_15560</name>
</gene>
<dbReference type="KEGG" id="cpip:CJF12_03680"/>
<comment type="caution">
    <text evidence="3">The sequence shown here is derived from an EMBL/GenBank/DDBJ whole genome shotgun (WGS) entry which is preliminary data.</text>
</comment>
<feature type="transmembrane region" description="Helical" evidence="1">
    <location>
        <begin position="46"/>
        <end position="63"/>
    </location>
</feature>
<sequence length="331" mass="38175">MKKISSILFILLILALFNAFQVWIYYRVRLNGDINFYDIPGHITTFLYSLGSLCITLMVWNWLSTFGVRKLKFVYVFFLSIPLFAIYTSVIHIIIRTYYGGPTSFDLLWGNIIFTLSISHFYISGFTIAYLSFKETNTLTKELMESKYEIENMQLQTLKKNIEPHFLFNNLSILSSLARKDSSQVDEFIENFSDVYRYFLLHNSVDSVLLKDELAFLKKYIALTTKRFGGAYSIVLKIENEEGYIVPFALQICLENAIKHNEGSEESPLLIELKRTGDCISVTNPIRPVEISLNTGLGLSNITKRYQLLFGKTVTYQSLNNHFVVELPVIN</sequence>
<dbReference type="AlphaFoldDB" id="A0A086AWQ2"/>
<dbReference type="GO" id="GO:0000155">
    <property type="term" value="F:phosphorelay sensor kinase activity"/>
    <property type="evidence" value="ECO:0007669"/>
    <property type="project" value="InterPro"/>
</dbReference>
<keyword evidence="1" id="KW-0812">Transmembrane</keyword>
<dbReference type="eggNOG" id="COG2972">
    <property type="taxonomic scope" value="Bacteria"/>
</dbReference>
<dbReference type="GO" id="GO:0016020">
    <property type="term" value="C:membrane"/>
    <property type="evidence" value="ECO:0007669"/>
    <property type="project" value="InterPro"/>
</dbReference>
<accession>A0A086AWQ2</accession>
<reference evidence="3 4" key="1">
    <citation type="submission" date="2014-07" db="EMBL/GenBank/DDBJ databases">
        <title>Genome of Chryseobacterium piperi CTM.</title>
        <authorList>
            <person name="Pipes S.E."/>
            <person name="Stropko S.J."/>
            <person name="Newman J.D."/>
        </authorList>
    </citation>
    <scope>NUCLEOTIDE SEQUENCE [LARGE SCALE GENOMIC DNA]</scope>
    <source>
        <strain evidence="3 4">CTM</strain>
    </source>
</reference>
<evidence type="ECO:0000259" key="2">
    <source>
        <dbReference type="Pfam" id="PF06580"/>
    </source>
</evidence>
<keyword evidence="1" id="KW-1133">Transmembrane helix</keyword>
<dbReference type="PANTHER" id="PTHR34220:SF7">
    <property type="entry name" value="SENSOR HISTIDINE KINASE YPDA"/>
    <property type="match status" value="1"/>
</dbReference>
<evidence type="ECO:0000313" key="4">
    <source>
        <dbReference type="Proteomes" id="UP000028709"/>
    </source>
</evidence>
<keyword evidence="4" id="KW-1185">Reference proteome</keyword>
<dbReference type="Gene3D" id="3.30.565.10">
    <property type="entry name" value="Histidine kinase-like ATPase, C-terminal domain"/>
    <property type="match status" value="1"/>
</dbReference>
<evidence type="ECO:0000256" key="1">
    <source>
        <dbReference type="SAM" id="Phobius"/>
    </source>
</evidence>
<organism evidence="3 4">
    <name type="scientific">Chryseobacterium piperi</name>
    <dbReference type="NCBI Taxonomy" id="558152"/>
    <lineage>
        <taxon>Bacteria</taxon>
        <taxon>Pseudomonadati</taxon>
        <taxon>Bacteroidota</taxon>
        <taxon>Flavobacteriia</taxon>
        <taxon>Flavobacteriales</taxon>
        <taxon>Weeksellaceae</taxon>
        <taxon>Chryseobacterium group</taxon>
        <taxon>Chryseobacterium</taxon>
    </lineage>
</organism>
<keyword evidence="1" id="KW-0472">Membrane</keyword>
<dbReference type="EMBL" id="JPRJ01000035">
    <property type="protein sequence ID" value="KFF21116.1"/>
    <property type="molecule type" value="Genomic_DNA"/>
</dbReference>
<dbReference type="RefSeq" id="WP_051887361.1">
    <property type="nucleotide sequence ID" value="NZ_CP023049.2"/>
</dbReference>
<dbReference type="Pfam" id="PF06580">
    <property type="entry name" value="His_kinase"/>
    <property type="match status" value="1"/>
</dbReference>
<name>A0A086AWQ2_9FLAO</name>